<reference evidence="1" key="2">
    <citation type="submission" date="2025-03" db="EMBL/GenBank/DDBJ databases">
        <authorList>
            <consortium name="ELIXIR-Norway"/>
            <consortium name="Elixir Norway"/>
        </authorList>
    </citation>
    <scope>NUCLEOTIDE SEQUENCE</scope>
</reference>
<name>A0AC59ZTW7_RANTA</name>
<gene>
    <name evidence="1" type="ORF">MRATA1EN22A_LOCUS21633</name>
</gene>
<evidence type="ECO:0000313" key="2">
    <source>
        <dbReference type="Proteomes" id="UP001162501"/>
    </source>
</evidence>
<dbReference type="Proteomes" id="UP001162501">
    <property type="component" value="Chromosome 33"/>
</dbReference>
<dbReference type="EMBL" id="OX596117">
    <property type="protein sequence ID" value="CAN0490985.1"/>
    <property type="molecule type" value="Genomic_DNA"/>
</dbReference>
<evidence type="ECO:0000313" key="1">
    <source>
        <dbReference type="EMBL" id="CAN0490985.1"/>
    </source>
</evidence>
<organism evidence="1 2">
    <name type="scientific">Rangifer tarandus platyrhynchus</name>
    <name type="common">Svalbard reindeer</name>
    <dbReference type="NCBI Taxonomy" id="3082113"/>
    <lineage>
        <taxon>Eukaryota</taxon>
        <taxon>Metazoa</taxon>
        <taxon>Chordata</taxon>
        <taxon>Craniata</taxon>
        <taxon>Vertebrata</taxon>
        <taxon>Euteleostomi</taxon>
        <taxon>Mammalia</taxon>
        <taxon>Eutheria</taxon>
        <taxon>Laurasiatheria</taxon>
        <taxon>Artiodactyla</taxon>
        <taxon>Ruminantia</taxon>
        <taxon>Pecora</taxon>
        <taxon>Cervidae</taxon>
        <taxon>Odocoileinae</taxon>
        <taxon>Rangifer</taxon>
    </lineage>
</organism>
<accession>A0AC59ZTW7</accession>
<proteinExistence type="predicted"/>
<sequence length="195" mass="21447">MTTTSTQLLQQTVGSSTEQPAQAVSQQNASYEAPPRGRLSLSPNKRVDFCKVPERTSPVTFASTVLPFSEPWFSLYQRARGYGTSNKLNVQQKWIPRHRKRQLPLGALRTHESRLPSRKPKKKKGKERKEKGGIVESRASAAAHNAAPSSPDGLGRLRSAPRHSQVAQPSDPAAGRALPAGGDLRCVSRPRRSRH</sequence>
<protein>
    <submittedName>
        <fullName evidence="1">Uncharacterized protein</fullName>
    </submittedName>
</protein>
<reference evidence="1" key="1">
    <citation type="submission" date="2023-05" db="EMBL/GenBank/DDBJ databases">
        <authorList>
            <consortium name="ELIXIR-Norway"/>
        </authorList>
    </citation>
    <scope>NUCLEOTIDE SEQUENCE</scope>
</reference>